<evidence type="ECO:0000313" key="3">
    <source>
        <dbReference type="Proteomes" id="UP000269265"/>
    </source>
</evidence>
<dbReference type="AlphaFoldDB" id="A0A426VG68"/>
<dbReference type="InterPro" id="IPR036388">
    <property type="entry name" value="WH-like_DNA-bd_sf"/>
</dbReference>
<proteinExistence type="predicted"/>
<dbReference type="InterPro" id="IPR000835">
    <property type="entry name" value="HTH_MarR-typ"/>
</dbReference>
<dbReference type="GO" id="GO:0003700">
    <property type="term" value="F:DNA-binding transcription factor activity"/>
    <property type="evidence" value="ECO:0007669"/>
    <property type="project" value="InterPro"/>
</dbReference>
<sequence length="169" mass="17778">MTPLDAATPEQGPHEPIKPSATRVLRQFRVVFNAVKTHFQQVEKQAGIGGAQVWALSVVQAHPGIGVGELAKAMDIHQSTASNLVKALVSRQLLATSRDVQDRRAVCLSVSEAGLAVLNAAPAPFAGVLPDALNTLDEATLARLDKDLERLIKVLGGDANAAQTPLAPL</sequence>
<dbReference type="OrthoDB" id="8911933at2"/>
<dbReference type="SMART" id="SM00347">
    <property type="entry name" value="HTH_MARR"/>
    <property type="match status" value="1"/>
</dbReference>
<dbReference type="EMBL" id="RSED01000002">
    <property type="protein sequence ID" value="RRS05902.1"/>
    <property type="molecule type" value="Genomic_DNA"/>
</dbReference>
<dbReference type="PANTHER" id="PTHR33164:SF43">
    <property type="entry name" value="HTH-TYPE TRANSCRIPTIONAL REPRESSOR YETL"/>
    <property type="match status" value="1"/>
</dbReference>
<accession>A0A426VG68</accession>
<keyword evidence="3" id="KW-1185">Reference proteome</keyword>
<reference evidence="2 3" key="1">
    <citation type="submission" date="2018-12" db="EMBL/GenBank/DDBJ databases">
        <title>The whole draft genome of Aquabacterium sp. SJQ9.</title>
        <authorList>
            <person name="Sun L."/>
            <person name="Gao X."/>
            <person name="Chen W."/>
            <person name="Huang K."/>
        </authorList>
    </citation>
    <scope>NUCLEOTIDE SEQUENCE [LARGE SCALE GENOMIC DNA]</scope>
    <source>
        <strain evidence="2 3">SJQ9</strain>
    </source>
</reference>
<dbReference type="RefSeq" id="WP_125241809.1">
    <property type="nucleotide sequence ID" value="NZ_RSED01000002.1"/>
</dbReference>
<dbReference type="Pfam" id="PF12802">
    <property type="entry name" value="MarR_2"/>
    <property type="match status" value="1"/>
</dbReference>
<dbReference type="GO" id="GO:0006950">
    <property type="term" value="P:response to stress"/>
    <property type="evidence" value="ECO:0007669"/>
    <property type="project" value="TreeGrafter"/>
</dbReference>
<dbReference type="PROSITE" id="PS50995">
    <property type="entry name" value="HTH_MARR_2"/>
    <property type="match status" value="1"/>
</dbReference>
<evidence type="ECO:0000313" key="2">
    <source>
        <dbReference type="EMBL" id="RRS05902.1"/>
    </source>
</evidence>
<dbReference type="PANTHER" id="PTHR33164">
    <property type="entry name" value="TRANSCRIPTIONAL REGULATOR, MARR FAMILY"/>
    <property type="match status" value="1"/>
</dbReference>
<dbReference type="InterPro" id="IPR039422">
    <property type="entry name" value="MarR/SlyA-like"/>
</dbReference>
<dbReference type="Proteomes" id="UP000269265">
    <property type="component" value="Unassembled WGS sequence"/>
</dbReference>
<dbReference type="Gene3D" id="1.10.10.10">
    <property type="entry name" value="Winged helix-like DNA-binding domain superfamily/Winged helix DNA-binding domain"/>
    <property type="match status" value="1"/>
</dbReference>
<protein>
    <submittedName>
        <fullName evidence="2">MarR family transcriptional regulator</fullName>
    </submittedName>
</protein>
<dbReference type="SUPFAM" id="SSF46785">
    <property type="entry name" value="Winged helix' DNA-binding domain"/>
    <property type="match status" value="1"/>
</dbReference>
<feature type="domain" description="HTH marR-type" evidence="1">
    <location>
        <begin position="21"/>
        <end position="153"/>
    </location>
</feature>
<gene>
    <name evidence="2" type="ORF">EIP75_03310</name>
</gene>
<organism evidence="2 3">
    <name type="scientific">Aquabacterium soli</name>
    <dbReference type="NCBI Taxonomy" id="2493092"/>
    <lineage>
        <taxon>Bacteria</taxon>
        <taxon>Pseudomonadati</taxon>
        <taxon>Pseudomonadota</taxon>
        <taxon>Betaproteobacteria</taxon>
        <taxon>Burkholderiales</taxon>
        <taxon>Aquabacterium</taxon>
    </lineage>
</organism>
<name>A0A426VG68_9BURK</name>
<dbReference type="InterPro" id="IPR036390">
    <property type="entry name" value="WH_DNA-bd_sf"/>
</dbReference>
<evidence type="ECO:0000259" key="1">
    <source>
        <dbReference type="PROSITE" id="PS50995"/>
    </source>
</evidence>
<comment type="caution">
    <text evidence="2">The sequence shown here is derived from an EMBL/GenBank/DDBJ whole genome shotgun (WGS) entry which is preliminary data.</text>
</comment>